<sequence length="940" mass="104186">TKQGRGRSLEDPSHKSGQSGGGPARPNARRAVMAVDVSDDEAEMNDVGSLWSLDVGAAAAAVAQTEDVNVLEPRVPPICATVTVQGQSVRMEVDTGAVYSVMDEAEFARRFPGTELEQSDVKLRGYFGHQSAVVGKATVNAEFGGRQARLPLFVVRGGSRALLGRNWASAFGMPLDSLLDVHLVDGAHDVVGKFPELFSEGLGTLQGVRAKIRVPEDARPRFFRPRATPIALQDLVTQEIQRLEREGILSPVRTSEWAAPLVPVLKKDGKIRLCGDFKITVNQAANIETYPVPLVVEIWTKLVGGKTFSKLDLRDAYQQVELDEASKTYVTINTQRGLFQYNRLPFGVASAPAIFQREMENILRGCHQVVVNFDDILVTGSTEEDHRRNLEEVLRRLCDAGLKLKLQKCIFRASSVEYLGYVSDKDGLHPAPKKVETIVRAPQPSDVRELQSYLGLLNFYRRFLPSLSSVLHPLHLLLKKEVLWQWGAEQRAAFEASKKLLTSAEVLVYYDSKLPLLLCCDASPHGIGAVLAHRVKSGAERPVAFASRRLTAAEKNYSQQDKEALAVIFGMLKFHQFVWGRQVEVFTDHKPLLGLIGQDCRIPLQSSPRVLRWALTLSGYNYKLSYRPGASLCNADALSRLPLPFTPVEDSRIQDVFMMERAYPSVLSAAVMEAATGRDSVLAPLRDALWSGGHPPPGAEWRPFANRLEDFSVMEGCMLQGSRVVVPASLRTAVLDLLHESHPGVEKMKLVGRSHVWWPGIDEDNVTRVGTSAVCQVHRKAPRTVQQTPWPFPERPWSRLHVDFGGPFQRVYFLVLVDAYSKWVEVVRVPSPSAEATVACLRSIFAIHGLPDVVVSDNDPAFTGFLYKTFLARNGVRQILVPPYHPASNGATKRVVQTVKEKLKRTQPGDFECRIARVLFAYRTTPHSLTGRSPAELLMG</sequence>
<dbReference type="GO" id="GO:0003964">
    <property type="term" value="F:RNA-directed DNA polymerase activity"/>
    <property type="evidence" value="ECO:0007669"/>
    <property type="project" value="UniProtKB-KW"/>
</dbReference>
<feature type="non-terminal residue" evidence="9">
    <location>
        <position position="1"/>
    </location>
</feature>
<dbReference type="Gene3D" id="2.40.70.10">
    <property type="entry name" value="Acid Proteases"/>
    <property type="match status" value="1"/>
</dbReference>
<dbReference type="PANTHER" id="PTHR37984:SF12">
    <property type="entry name" value="RIBONUCLEASE H"/>
    <property type="match status" value="1"/>
</dbReference>
<dbReference type="Gene3D" id="3.10.10.10">
    <property type="entry name" value="HIV Type 1 Reverse Transcriptase, subunit A, domain 1"/>
    <property type="match status" value="1"/>
</dbReference>
<dbReference type="Pfam" id="PF17921">
    <property type="entry name" value="Integrase_H2C2"/>
    <property type="match status" value="1"/>
</dbReference>
<dbReference type="InterPro" id="IPR001584">
    <property type="entry name" value="Integrase_cat-core"/>
</dbReference>
<dbReference type="InterPro" id="IPR041577">
    <property type="entry name" value="RT_RNaseH_2"/>
</dbReference>
<dbReference type="EC" id="2.7.7.49" evidence="1"/>
<dbReference type="GO" id="GO:0003676">
    <property type="term" value="F:nucleic acid binding"/>
    <property type="evidence" value="ECO:0007669"/>
    <property type="project" value="InterPro"/>
</dbReference>
<dbReference type="GO" id="GO:0042575">
    <property type="term" value="C:DNA polymerase complex"/>
    <property type="evidence" value="ECO:0007669"/>
    <property type="project" value="UniProtKB-ARBA"/>
</dbReference>
<evidence type="ECO:0000256" key="1">
    <source>
        <dbReference type="ARBA" id="ARBA00012493"/>
    </source>
</evidence>
<dbReference type="Gene3D" id="3.30.70.270">
    <property type="match status" value="2"/>
</dbReference>
<dbReference type="SUPFAM" id="SSF56672">
    <property type="entry name" value="DNA/RNA polymerases"/>
    <property type="match status" value="1"/>
</dbReference>
<feature type="domain" description="Integrase catalytic" evidence="8">
    <location>
        <begin position="792"/>
        <end position="940"/>
    </location>
</feature>
<name>A0A147BL82_IXORI</name>
<proteinExistence type="predicted"/>
<dbReference type="CDD" id="cd09274">
    <property type="entry name" value="RNase_HI_RT_Ty3"/>
    <property type="match status" value="1"/>
</dbReference>
<dbReference type="GO" id="GO:0015074">
    <property type="term" value="P:DNA integration"/>
    <property type="evidence" value="ECO:0007669"/>
    <property type="project" value="InterPro"/>
</dbReference>
<dbReference type="InterPro" id="IPR050951">
    <property type="entry name" value="Retrovirus_Pol_polyprotein"/>
</dbReference>
<dbReference type="Gene3D" id="3.30.420.10">
    <property type="entry name" value="Ribonuclease H-like superfamily/Ribonuclease H"/>
    <property type="match status" value="1"/>
</dbReference>
<organism evidence="9">
    <name type="scientific">Ixodes ricinus</name>
    <name type="common">Common tick</name>
    <name type="synonym">Acarus ricinus</name>
    <dbReference type="NCBI Taxonomy" id="34613"/>
    <lineage>
        <taxon>Eukaryota</taxon>
        <taxon>Metazoa</taxon>
        <taxon>Ecdysozoa</taxon>
        <taxon>Arthropoda</taxon>
        <taxon>Chelicerata</taxon>
        <taxon>Arachnida</taxon>
        <taxon>Acari</taxon>
        <taxon>Parasitiformes</taxon>
        <taxon>Ixodida</taxon>
        <taxon>Ixodoidea</taxon>
        <taxon>Ixodidae</taxon>
        <taxon>Ixodinae</taxon>
        <taxon>Ixodes</taxon>
    </lineage>
</organism>
<reference evidence="9" key="1">
    <citation type="journal article" date="2018" name="PLoS Negl. Trop. Dis.">
        <title>Sialome diversity of ticks revealed by RNAseq of single tick salivary glands.</title>
        <authorList>
            <person name="Perner J."/>
            <person name="Kropackova S."/>
            <person name="Kopacek P."/>
            <person name="Ribeiro J.M."/>
        </authorList>
    </citation>
    <scope>NUCLEOTIDE SEQUENCE</scope>
    <source>
        <strain evidence="9">Siblings of single egg batch collected in Ceske Budejovice</strain>
        <tissue evidence="9">Salivary glands</tissue>
    </source>
</reference>
<dbReference type="SUPFAM" id="SSF50630">
    <property type="entry name" value="Acid proteases"/>
    <property type="match status" value="1"/>
</dbReference>
<evidence type="ECO:0000256" key="3">
    <source>
        <dbReference type="ARBA" id="ARBA00022722"/>
    </source>
</evidence>
<dbReference type="InterPro" id="IPR043128">
    <property type="entry name" value="Rev_trsase/Diguanyl_cyclase"/>
</dbReference>
<evidence type="ECO:0000256" key="4">
    <source>
        <dbReference type="ARBA" id="ARBA00022759"/>
    </source>
</evidence>
<keyword evidence="2" id="KW-0808">Transferase</keyword>
<keyword evidence="3" id="KW-0540">Nuclease</keyword>
<dbReference type="Pfam" id="PF00665">
    <property type="entry name" value="rve"/>
    <property type="match status" value="1"/>
</dbReference>
<feature type="non-terminal residue" evidence="9">
    <location>
        <position position="940"/>
    </location>
</feature>
<dbReference type="EMBL" id="GEGO01003851">
    <property type="protein sequence ID" value="JAR91553.1"/>
    <property type="molecule type" value="Transcribed_RNA"/>
</dbReference>
<evidence type="ECO:0000313" key="9">
    <source>
        <dbReference type="EMBL" id="JAR91553.1"/>
    </source>
</evidence>
<dbReference type="AlphaFoldDB" id="A0A147BL82"/>
<evidence type="ECO:0000259" key="8">
    <source>
        <dbReference type="PROSITE" id="PS50994"/>
    </source>
</evidence>
<keyword evidence="4" id="KW-0255">Endonuclease</keyword>
<dbReference type="Gene3D" id="3.10.20.370">
    <property type="match status" value="1"/>
</dbReference>
<keyword evidence="5" id="KW-0695">RNA-directed DNA polymerase</keyword>
<dbReference type="InterPro" id="IPR041588">
    <property type="entry name" value="Integrase_H2C2"/>
</dbReference>
<dbReference type="Pfam" id="PF00078">
    <property type="entry name" value="RVT_1"/>
    <property type="match status" value="1"/>
</dbReference>
<feature type="region of interest" description="Disordered" evidence="6">
    <location>
        <begin position="1"/>
        <end position="29"/>
    </location>
</feature>
<evidence type="ECO:0000256" key="5">
    <source>
        <dbReference type="ARBA" id="ARBA00022918"/>
    </source>
</evidence>
<evidence type="ECO:0000256" key="2">
    <source>
        <dbReference type="ARBA" id="ARBA00022695"/>
    </source>
</evidence>
<dbReference type="PROSITE" id="PS50878">
    <property type="entry name" value="RT_POL"/>
    <property type="match status" value="1"/>
</dbReference>
<keyword evidence="4" id="KW-0378">Hydrolase</keyword>
<dbReference type="CDD" id="cd01647">
    <property type="entry name" value="RT_LTR"/>
    <property type="match status" value="1"/>
</dbReference>
<keyword evidence="2" id="KW-0548">Nucleotidyltransferase</keyword>
<dbReference type="Gene3D" id="1.10.340.70">
    <property type="match status" value="1"/>
</dbReference>
<dbReference type="Pfam" id="PF17919">
    <property type="entry name" value="RT_RNaseH_2"/>
    <property type="match status" value="1"/>
</dbReference>
<evidence type="ECO:0000256" key="6">
    <source>
        <dbReference type="SAM" id="MobiDB-lite"/>
    </source>
</evidence>
<evidence type="ECO:0000259" key="7">
    <source>
        <dbReference type="PROSITE" id="PS50878"/>
    </source>
</evidence>
<dbReference type="InterPro" id="IPR036397">
    <property type="entry name" value="RNaseH_sf"/>
</dbReference>
<dbReference type="FunFam" id="3.30.70.270:FF:000026">
    <property type="entry name" value="Transposon Ty3-G Gag-Pol polyprotein"/>
    <property type="match status" value="1"/>
</dbReference>
<dbReference type="PROSITE" id="PS50994">
    <property type="entry name" value="INTEGRASE"/>
    <property type="match status" value="1"/>
</dbReference>
<dbReference type="InterPro" id="IPR043502">
    <property type="entry name" value="DNA/RNA_pol_sf"/>
</dbReference>
<feature type="domain" description="Reverse transcriptase" evidence="7">
    <location>
        <begin position="245"/>
        <end position="423"/>
    </location>
</feature>
<accession>A0A147BL82</accession>
<dbReference type="InterPro" id="IPR012337">
    <property type="entry name" value="RNaseH-like_sf"/>
</dbReference>
<dbReference type="InterPro" id="IPR021109">
    <property type="entry name" value="Peptidase_aspartic_dom_sf"/>
</dbReference>
<protein>
    <recommendedName>
        <fullName evidence="1">RNA-directed DNA polymerase</fullName>
        <ecNumber evidence="1">2.7.7.49</ecNumber>
    </recommendedName>
</protein>
<dbReference type="SUPFAM" id="SSF53098">
    <property type="entry name" value="Ribonuclease H-like"/>
    <property type="match status" value="1"/>
</dbReference>
<dbReference type="InterPro" id="IPR000477">
    <property type="entry name" value="RT_dom"/>
</dbReference>
<dbReference type="GO" id="GO:0004519">
    <property type="term" value="F:endonuclease activity"/>
    <property type="evidence" value="ECO:0007669"/>
    <property type="project" value="UniProtKB-KW"/>
</dbReference>
<dbReference type="FunFam" id="3.10.20.370:FF:000001">
    <property type="entry name" value="Retrovirus-related Pol polyprotein from transposon 17.6-like protein"/>
    <property type="match status" value="1"/>
</dbReference>
<dbReference type="PANTHER" id="PTHR37984">
    <property type="entry name" value="PROTEIN CBG26694"/>
    <property type="match status" value="1"/>
</dbReference>